<evidence type="ECO:0000259" key="3">
    <source>
        <dbReference type="PROSITE" id="PS51352"/>
    </source>
</evidence>
<sequence>MARAAEGLSLAANFTGCRQRLLDFAARARLNLRALRPHTGTTSMTLLARRSLLLLPAAAVLAQAVPAAAQTPAEKALAESGPLPENSFGSASAPVTVIEYASLTCHRCRDFHLKTWPAVKQKYVDTGKVQFVFREFPLNALDAGGFMLARCAGEKRWHAVVDMLYRTDDAWAHAPDPLEGLRSLMRQFGMGAEQVNACLSDQAMLDGVNAVARRGAVAGVTGTPTFFINGAKASGMMTIDEFSTLIDPHLAAR</sequence>
<dbReference type="PROSITE" id="PS51352">
    <property type="entry name" value="THIOREDOXIN_2"/>
    <property type="match status" value="1"/>
</dbReference>
<comment type="caution">
    <text evidence="4">The sequence shown here is derived from an EMBL/GenBank/DDBJ whole genome shotgun (WGS) entry which is preliminary data.</text>
</comment>
<dbReference type="Gene3D" id="3.40.30.10">
    <property type="entry name" value="Glutaredoxin"/>
    <property type="match status" value="1"/>
</dbReference>
<dbReference type="SUPFAM" id="SSF52833">
    <property type="entry name" value="Thioredoxin-like"/>
    <property type="match status" value="1"/>
</dbReference>
<organism evidence="4 5">
    <name type="scientific">Methylopila turkensis</name>
    <dbReference type="NCBI Taxonomy" id="1437816"/>
    <lineage>
        <taxon>Bacteria</taxon>
        <taxon>Pseudomonadati</taxon>
        <taxon>Pseudomonadota</taxon>
        <taxon>Alphaproteobacteria</taxon>
        <taxon>Hyphomicrobiales</taxon>
        <taxon>Methylopilaceae</taxon>
        <taxon>Methylopila</taxon>
    </lineage>
</organism>
<proteinExistence type="inferred from homology"/>
<dbReference type="Proteomes" id="UP001143309">
    <property type="component" value="Unassembled WGS sequence"/>
</dbReference>
<dbReference type="Pfam" id="PF13462">
    <property type="entry name" value="Thioredoxin_4"/>
    <property type="match status" value="1"/>
</dbReference>
<feature type="domain" description="Thioredoxin" evidence="3">
    <location>
        <begin position="65"/>
        <end position="251"/>
    </location>
</feature>
<keyword evidence="5" id="KW-1185">Reference proteome</keyword>
<dbReference type="InterPro" id="IPR013766">
    <property type="entry name" value="Thioredoxin_domain"/>
</dbReference>
<protein>
    <submittedName>
        <fullName evidence="4">Disulfide bond formation protein DsbD</fullName>
    </submittedName>
</protein>
<evidence type="ECO:0000313" key="5">
    <source>
        <dbReference type="Proteomes" id="UP001143309"/>
    </source>
</evidence>
<evidence type="ECO:0000256" key="2">
    <source>
        <dbReference type="ARBA" id="ARBA00005791"/>
    </source>
</evidence>
<dbReference type="InterPro" id="IPR036249">
    <property type="entry name" value="Thioredoxin-like_sf"/>
</dbReference>
<evidence type="ECO:0000256" key="1">
    <source>
        <dbReference type="ARBA" id="ARBA00003565"/>
    </source>
</evidence>
<reference evidence="4" key="1">
    <citation type="journal article" date="2014" name="Int. J. Syst. Evol. Microbiol.">
        <title>Complete genome sequence of Corynebacterium casei LMG S-19264T (=DSM 44701T), isolated from a smear-ripened cheese.</title>
        <authorList>
            <consortium name="US DOE Joint Genome Institute (JGI-PGF)"/>
            <person name="Walter F."/>
            <person name="Albersmeier A."/>
            <person name="Kalinowski J."/>
            <person name="Ruckert C."/>
        </authorList>
    </citation>
    <scope>NUCLEOTIDE SEQUENCE</scope>
    <source>
        <strain evidence="4">VKM B-2748</strain>
    </source>
</reference>
<gene>
    <name evidence="4" type="ORF">GCM10008174_17530</name>
</gene>
<dbReference type="EMBL" id="BSFL01000002">
    <property type="protein sequence ID" value="GLK80012.1"/>
    <property type="molecule type" value="Genomic_DNA"/>
</dbReference>
<dbReference type="PANTHER" id="PTHR13887:SF56">
    <property type="entry name" value="THIOREDOXIN-LIKE REDUCTASE RV2466C"/>
    <property type="match status" value="1"/>
</dbReference>
<comment type="function">
    <text evidence="1">May be required for disulfide bond formation in some proteins.</text>
</comment>
<dbReference type="PANTHER" id="PTHR13887">
    <property type="entry name" value="GLUTATHIONE S-TRANSFERASE KAPPA"/>
    <property type="match status" value="1"/>
</dbReference>
<reference evidence="4" key="2">
    <citation type="submission" date="2023-01" db="EMBL/GenBank/DDBJ databases">
        <authorList>
            <person name="Sun Q."/>
            <person name="Evtushenko L."/>
        </authorList>
    </citation>
    <scope>NUCLEOTIDE SEQUENCE</scope>
    <source>
        <strain evidence="4">VKM B-2748</strain>
    </source>
</reference>
<comment type="similarity">
    <text evidence="2">Belongs to the thioredoxin family. DsbA subfamily.</text>
</comment>
<name>A0A9W6JMQ2_9HYPH</name>
<dbReference type="AlphaFoldDB" id="A0A9W6JMQ2"/>
<dbReference type="InterPro" id="IPR012336">
    <property type="entry name" value="Thioredoxin-like_fold"/>
</dbReference>
<evidence type="ECO:0000313" key="4">
    <source>
        <dbReference type="EMBL" id="GLK80012.1"/>
    </source>
</evidence>
<accession>A0A9W6JMQ2</accession>